<dbReference type="OrthoDB" id="297496at2759"/>
<protein>
    <submittedName>
        <fullName evidence="4">Ion_trans_2 domain-containing protein</fullName>
    </submittedName>
</protein>
<dbReference type="AlphaFoldDB" id="A0A183AC65"/>
<accession>A0A183AC65</accession>
<dbReference type="Proteomes" id="UP000272942">
    <property type="component" value="Unassembled WGS sequence"/>
</dbReference>
<evidence type="ECO:0000256" key="1">
    <source>
        <dbReference type="SAM" id="Phobius"/>
    </source>
</evidence>
<name>A0A183AC65_9TREM</name>
<dbReference type="EMBL" id="UZAN01041412">
    <property type="protein sequence ID" value="VDP72949.1"/>
    <property type="molecule type" value="Genomic_DNA"/>
</dbReference>
<evidence type="ECO:0000313" key="2">
    <source>
        <dbReference type="EMBL" id="VDP72949.1"/>
    </source>
</evidence>
<evidence type="ECO:0000313" key="3">
    <source>
        <dbReference type="Proteomes" id="UP000272942"/>
    </source>
</evidence>
<sequence>MTTFQAFCHVCIVGSSHDWSKNFPNFDWFLPMPIEIQRAPPVFPSVQIKRDGTKETNTLFTAMLGLSRPSERRFPELEFYDQSVNVHIYAHYMIFQQELNAQAFFTPSVLNPSTIYSVKTTPMTREERILRRRQEKRRRQIQEIKAGCKRFMAMLFSHIGLSGLVVAYTIIGALLFGKIEQGFERDIKNQARIYRENSTLSIIRFIFENFYDAVGNSQLDCNQTVDLIHVILWYVEKAQNELQPAPDLFDNRQFVLQNDTDFSNFTLDTWLNQTSDSAENVTFNSTTTPLPLTTTTSLKMIDVNHQIWVKNLQRDIDDKLLDFIRKIVEFIEDDGWNGNDSLEDLKWSYAGAVLYAITVITTIGSDGTC</sequence>
<organism evidence="4">
    <name type="scientific">Echinostoma caproni</name>
    <dbReference type="NCBI Taxonomy" id="27848"/>
    <lineage>
        <taxon>Eukaryota</taxon>
        <taxon>Metazoa</taxon>
        <taxon>Spiralia</taxon>
        <taxon>Lophotrochozoa</taxon>
        <taxon>Platyhelminthes</taxon>
        <taxon>Trematoda</taxon>
        <taxon>Digenea</taxon>
        <taxon>Plagiorchiida</taxon>
        <taxon>Echinostomata</taxon>
        <taxon>Echinostomatoidea</taxon>
        <taxon>Echinostomatidae</taxon>
        <taxon>Echinostoma</taxon>
    </lineage>
</organism>
<dbReference type="Gene3D" id="1.10.287.70">
    <property type="match status" value="1"/>
</dbReference>
<dbReference type="WBParaSite" id="ECPE_0000456201-mRNA-1">
    <property type="protein sequence ID" value="ECPE_0000456201-mRNA-1"/>
    <property type="gene ID" value="ECPE_0000456201"/>
</dbReference>
<keyword evidence="1" id="KW-1133">Transmembrane helix</keyword>
<gene>
    <name evidence="2" type="ORF">ECPE_LOCUS4550</name>
</gene>
<reference evidence="4" key="1">
    <citation type="submission" date="2016-06" db="UniProtKB">
        <authorList>
            <consortium name="WormBaseParasite"/>
        </authorList>
    </citation>
    <scope>IDENTIFICATION</scope>
</reference>
<keyword evidence="1" id="KW-0812">Transmembrane</keyword>
<proteinExistence type="predicted"/>
<dbReference type="SUPFAM" id="SSF81324">
    <property type="entry name" value="Voltage-gated potassium channels"/>
    <property type="match status" value="1"/>
</dbReference>
<keyword evidence="3" id="KW-1185">Reference proteome</keyword>
<keyword evidence="1" id="KW-0472">Membrane</keyword>
<feature type="transmembrane region" description="Helical" evidence="1">
    <location>
        <begin position="151"/>
        <end position="176"/>
    </location>
</feature>
<evidence type="ECO:0000313" key="4">
    <source>
        <dbReference type="WBParaSite" id="ECPE_0000456201-mRNA-1"/>
    </source>
</evidence>
<reference evidence="2 3" key="2">
    <citation type="submission" date="2018-11" db="EMBL/GenBank/DDBJ databases">
        <authorList>
            <consortium name="Pathogen Informatics"/>
        </authorList>
    </citation>
    <scope>NUCLEOTIDE SEQUENCE [LARGE SCALE GENOMIC DNA]</scope>
    <source>
        <strain evidence="2 3">Egypt</strain>
    </source>
</reference>